<dbReference type="InParanoid" id="G4TN16"/>
<dbReference type="Proteomes" id="UP000007148">
    <property type="component" value="Unassembled WGS sequence"/>
</dbReference>
<evidence type="ECO:0000313" key="3">
    <source>
        <dbReference type="Proteomes" id="UP000007148"/>
    </source>
</evidence>
<dbReference type="AlphaFoldDB" id="G4TN16"/>
<name>G4TN16_SERID</name>
<gene>
    <name evidence="2" type="ORF">PIIN_06657</name>
</gene>
<dbReference type="InterPro" id="IPR026749">
    <property type="entry name" value="Tmem135"/>
</dbReference>
<feature type="region of interest" description="Disordered" evidence="1">
    <location>
        <begin position="1"/>
        <end position="50"/>
    </location>
</feature>
<evidence type="ECO:0000256" key="1">
    <source>
        <dbReference type="SAM" id="MobiDB-lite"/>
    </source>
</evidence>
<organism evidence="2 3">
    <name type="scientific">Serendipita indica (strain DSM 11827)</name>
    <name type="common">Root endophyte fungus</name>
    <name type="synonym">Piriformospora indica</name>
    <dbReference type="NCBI Taxonomy" id="1109443"/>
    <lineage>
        <taxon>Eukaryota</taxon>
        <taxon>Fungi</taxon>
        <taxon>Dikarya</taxon>
        <taxon>Basidiomycota</taxon>
        <taxon>Agaricomycotina</taxon>
        <taxon>Agaricomycetes</taxon>
        <taxon>Sebacinales</taxon>
        <taxon>Serendipitaceae</taxon>
        <taxon>Serendipita</taxon>
    </lineage>
</organism>
<sequence length="613" mass="68934">MDAPPRNPERELPRNPDKYAVPSSSKGAYPYLQTDADKNGSTPSSDRPQRQSSFLNLALTPLRSQSKQIRQSYENLVALANAQEALKQTRRAVWRDRGEPPVELTSVEECFEHAMRGGARAGGLGFGIRSGVNIFILLFKIFRTPKSFRFSLIRHALLGPDSFKFAAMLGTFVTLYKLLLNALPLFSMPSQLADFSPPLPWGVSAPATPPGYDSDPNWSLMTPKHEKKKFDLEAGRKEDEEIDPANVKTKLSRQAKVHEVWIRKKGRRWHAALAGAIAGGLAVLWETKERRLGIAQQLFVRGLQGSWNAFSAKKGIKVPFGSVIVFSMCCGQIMYAWLLRPDTIPRSYSLWISEAAKVLHPTVLVNRGFAREGRADPKYMRDIMDWSQTTPSNRTLIAQAIEATANGPIERRFSSCAETHPWLDSCTYVQIERFLEVFKWMFPIYGALHFVPALLFKRKEWVKDAPGMLWRNLLGTGRSSAFLGVFVIIYQTYFCARYNLYEWLVSLKSDSEALKLFRSKIMGHKYTLWMVGAMCGLSLLVEAPKRRAELAMYVMPKALESAWVSARGRGWVTGGGRVGQSLLCAAGMGMVMNDPQHLSGLVRRILYQFIGPN</sequence>
<comment type="caution">
    <text evidence="2">The sequence shown here is derived from an EMBL/GenBank/DDBJ whole genome shotgun (WGS) entry which is preliminary data.</text>
</comment>
<feature type="compositionally biased region" description="Polar residues" evidence="1">
    <location>
        <begin position="39"/>
        <end position="50"/>
    </location>
</feature>
<dbReference type="PANTHER" id="PTHR12459:SF6">
    <property type="entry name" value="GB|AAD46013.1"/>
    <property type="match status" value="1"/>
</dbReference>
<accession>G4TN16</accession>
<dbReference type="STRING" id="1109443.G4TN16"/>
<reference evidence="2 3" key="1">
    <citation type="journal article" date="2011" name="PLoS Pathog.">
        <title>Endophytic Life Strategies Decoded by Genome and Transcriptome Analyses of the Mutualistic Root Symbiont Piriformospora indica.</title>
        <authorList>
            <person name="Zuccaro A."/>
            <person name="Lahrmann U."/>
            <person name="Guldener U."/>
            <person name="Langen G."/>
            <person name="Pfiffi S."/>
            <person name="Biedenkopf D."/>
            <person name="Wong P."/>
            <person name="Samans B."/>
            <person name="Grimm C."/>
            <person name="Basiewicz M."/>
            <person name="Murat C."/>
            <person name="Martin F."/>
            <person name="Kogel K.H."/>
        </authorList>
    </citation>
    <scope>NUCLEOTIDE SEQUENCE [LARGE SCALE GENOMIC DNA]</scope>
    <source>
        <strain evidence="2 3">DSM 11827</strain>
    </source>
</reference>
<dbReference type="eggNOG" id="KOG1398">
    <property type="taxonomic scope" value="Eukaryota"/>
</dbReference>
<dbReference type="HOGENOM" id="CLU_016206_1_0_1"/>
<feature type="compositionally biased region" description="Basic and acidic residues" evidence="1">
    <location>
        <begin position="7"/>
        <end position="17"/>
    </location>
</feature>
<dbReference type="EMBL" id="CAFZ01000179">
    <property type="protein sequence ID" value="CCA72720.1"/>
    <property type="molecule type" value="Genomic_DNA"/>
</dbReference>
<proteinExistence type="predicted"/>
<dbReference type="OrthoDB" id="291792at2759"/>
<protein>
    <recommendedName>
        <fullName evidence="4">Transmembrane protein 135 N-terminal domain-containing protein</fullName>
    </recommendedName>
</protein>
<evidence type="ECO:0008006" key="4">
    <source>
        <dbReference type="Google" id="ProtNLM"/>
    </source>
</evidence>
<dbReference type="PANTHER" id="PTHR12459">
    <property type="entry name" value="TRANSMEMBRANE PROTEIN 135-RELATED"/>
    <property type="match status" value="1"/>
</dbReference>
<dbReference type="OMA" id="CCGQIMY"/>
<evidence type="ECO:0000313" key="2">
    <source>
        <dbReference type="EMBL" id="CCA72720.1"/>
    </source>
</evidence>
<keyword evidence="3" id="KW-1185">Reference proteome</keyword>